<gene>
    <name evidence="2" type="ORF">HZB08_00895</name>
</gene>
<dbReference type="AlphaFoldDB" id="A0A9D6UJL4"/>
<sequence>MHTLILLLMTAALLLPAYGMPGPVRGKHPMVMRNPMPGGPAVRPLFEIFLAHRKELDLSQEQVGALKNIRSLHNKEAAQYNARIIILRNELGGRYEAGRLNYKAIGKKVAEIDAVQSKLRSSYFDAMDKADNILTEEQRGKIKKLLSSGMPGGAVQPEPETKPEPETALPTSESEPAPAADEHQMHE</sequence>
<proteinExistence type="predicted"/>
<dbReference type="Proteomes" id="UP000808761">
    <property type="component" value="Unassembled WGS sequence"/>
</dbReference>
<dbReference type="Gene3D" id="1.20.120.1490">
    <property type="match status" value="1"/>
</dbReference>
<comment type="caution">
    <text evidence="2">The sequence shown here is derived from an EMBL/GenBank/DDBJ whole genome shotgun (WGS) entry which is preliminary data.</text>
</comment>
<evidence type="ECO:0000313" key="2">
    <source>
        <dbReference type="EMBL" id="MBI5078565.1"/>
    </source>
</evidence>
<feature type="region of interest" description="Disordered" evidence="1">
    <location>
        <begin position="142"/>
        <end position="187"/>
    </location>
</feature>
<evidence type="ECO:0000313" key="3">
    <source>
        <dbReference type="Proteomes" id="UP000808761"/>
    </source>
</evidence>
<evidence type="ECO:0000256" key="1">
    <source>
        <dbReference type="SAM" id="MobiDB-lite"/>
    </source>
</evidence>
<organism evidence="2 3">
    <name type="scientific">Candidatus Saganbacteria bacterium</name>
    <dbReference type="NCBI Taxonomy" id="2575572"/>
    <lineage>
        <taxon>Bacteria</taxon>
        <taxon>Bacillati</taxon>
        <taxon>Saganbacteria</taxon>
    </lineage>
</organism>
<protein>
    <recommendedName>
        <fullName evidence="4">Periplasmic heavy metal sensor</fullName>
    </recommendedName>
</protein>
<accession>A0A9D6UJL4</accession>
<evidence type="ECO:0008006" key="4">
    <source>
        <dbReference type="Google" id="ProtNLM"/>
    </source>
</evidence>
<name>A0A9D6UJL4_UNCSA</name>
<reference evidence="2" key="1">
    <citation type="submission" date="2020-07" db="EMBL/GenBank/DDBJ databases">
        <title>Huge and variable diversity of episymbiotic CPR bacteria and DPANN archaea in groundwater ecosystems.</title>
        <authorList>
            <person name="He C.Y."/>
            <person name="Keren R."/>
            <person name="Whittaker M."/>
            <person name="Farag I.F."/>
            <person name="Doudna J."/>
            <person name="Cate J.H.D."/>
            <person name="Banfield J.F."/>
        </authorList>
    </citation>
    <scope>NUCLEOTIDE SEQUENCE</scope>
    <source>
        <strain evidence="2">NC_groundwater_1860_Pr3_B-0.1um_51_7</strain>
    </source>
</reference>
<dbReference type="EMBL" id="JACRKR010000044">
    <property type="protein sequence ID" value="MBI5078565.1"/>
    <property type="molecule type" value="Genomic_DNA"/>
</dbReference>